<dbReference type="InterPro" id="IPR038109">
    <property type="entry name" value="DNA_bind_recomb_sf"/>
</dbReference>
<accession>A0ABT3P0F2</accession>
<dbReference type="Pfam" id="PF07508">
    <property type="entry name" value="Recombinase"/>
    <property type="match status" value="1"/>
</dbReference>
<dbReference type="Proteomes" id="UP001526430">
    <property type="component" value="Unassembled WGS sequence"/>
</dbReference>
<name>A0ABT3P0F2_9PROT</name>
<dbReference type="Gene3D" id="3.90.1750.20">
    <property type="entry name" value="Putative Large Serine Recombinase, Chain B, Domain 2"/>
    <property type="match status" value="1"/>
</dbReference>
<dbReference type="InterPro" id="IPR011109">
    <property type="entry name" value="DNA_bind_recombinase_dom"/>
</dbReference>
<dbReference type="RefSeq" id="WP_301591860.1">
    <property type="nucleotide sequence ID" value="NZ_JAPFQI010000019.1"/>
</dbReference>
<evidence type="ECO:0000259" key="2">
    <source>
        <dbReference type="Pfam" id="PF07508"/>
    </source>
</evidence>
<evidence type="ECO:0000256" key="1">
    <source>
        <dbReference type="SAM" id="MobiDB-lite"/>
    </source>
</evidence>
<gene>
    <name evidence="3" type="ORF">OF850_18670</name>
</gene>
<keyword evidence="4" id="KW-1185">Reference proteome</keyword>
<evidence type="ECO:0000313" key="4">
    <source>
        <dbReference type="Proteomes" id="UP001526430"/>
    </source>
</evidence>
<protein>
    <submittedName>
        <fullName evidence="3">Recombinase family protein</fullName>
    </submittedName>
</protein>
<feature type="compositionally biased region" description="Low complexity" evidence="1">
    <location>
        <begin position="1"/>
        <end position="11"/>
    </location>
</feature>
<proteinExistence type="predicted"/>
<reference evidence="3 4" key="1">
    <citation type="submission" date="2022-10" db="EMBL/GenBank/DDBJ databases">
        <title>Roseococcus glaciei nov., sp. nov., isolated from glacier.</title>
        <authorList>
            <person name="Liu Q."/>
            <person name="Xin Y.-H."/>
        </authorList>
    </citation>
    <scope>NUCLEOTIDE SEQUENCE [LARGE SCALE GENOMIC DNA]</scope>
    <source>
        <strain evidence="3 4">MDT2-1-1</strain>
    </source>
</reference>
<dbReference type="EMBL" id="JAPFQI010000019">
    <property type="protein sequence ID" value="MCW8087653.1"/>
    <property type="molecule type" value="Genomic_DNA"/>
</dbReference>
<feature type="domain" description="Recombinase" evidence="2">
    <location>
        <begin position="47"/>
        <end position="143"/>
    </location>
</feature>
<organism evidence="3 4">
    <name type="scientific">Sabulicella glaciei</name>
    <dbReference type="NCBI Taxonomy" id="2984948"/>
    <lineage>
        <taxon>Bacteria</taxon>
        <taxon>Pseudomonadati</taxon>
        <taxon>Pseudomonadota</taxon>
        <taxon>Alphaproteobacteria</taxon>
        <taxon>Acetobacterales</taxon>
        <taxon>Acetobacteraceae</taxon>
        <taxon>Sabulicella</taxon>
    </lineage>
</organism>
<feature type="region of interest" description="Disordered" evidence="1">
    <location>
        <begin position="1"/>
        <end position="48"/>
    </location>
</feature>
<comment type="caution">
    <text evidence="3">The sequence shown here is derived from an EMBL/GenBank/DDBJ whole genome shotgun (WGS) entry which is preliminary data.</text>
</comment>
<sequence>MAAQAAQAAAGEAERQLEGAKSIGASPQPRPSEGARNEPGKGEAAQSPIAIAKALNVEGIPAPRGGAWTDGALRVQARLGTGILRNALYVGRLVWSRRRWLKDPVTGQRLARRNEAETFVTEEVPELHIVEQGLWDRVQQRLTAA</sequence>
<evidence type="ECO:0000313" key="3">
    <source>
        <dbReference type="EMBL" id="MCW8087653.1"/>
    </source>
</evidence>